<dbReference type="EMBL" id="JBEVCJ010000012">
    <property type="protein sequence ID" value="MET1255673.1"/>
    <property type="molecule type" value="Genomic_DNA"/>
</dbReference>
<evidence type="ECO:0000313" key="3">
    <source>
        <dbReference type="Proteomes" id="UP001548189"/>
    </source>
</evidence>
<evidence type="ECO:0000256" key="1">
    <source>
        <dbReference type="SAM" id="SignalP"/>
    </source>
</evidence>
<evidence type="ECO:0000313" key="2">
    <source>
        <dbReference type="EMBL" id="MET1255673.1"/>
    </source>
</evidence>
<feature type="signal peptide" evidence="1">
    <location>
        <begin position="1"/>
        <end position="24"/>
    </location>
</feature>
<gene>
    <name evidence="2" type="ORF">ABVT43_11100</name>
</gene>
<feature type="chain" id="PRO_5046553893" evidence="1">
    <location>
        <begin position="25"/>
        <end position="70"/>
    </location>
</feature>
<name>A0ABV2BUQ4_9GAMM</name>
<dbReference type="Proteomes" id="UP001548189">
    <property type="component" value="Unassembled WGS sequence"/>
</dbReference>
<keyword evidence="1" id="KW-0732">Signal</keyword>
<accession>A0ABV2BUQ4</accession>
<organism evidence="2 3">
    <name type="scientific">Aliikangiella maris</name>
    <dbReference type="NCBI Taxonomy" id="3162458"/>
    <lineage>
        <taxon>Bacteria</taxon>
        <taxon>Pseudomonadati</taxon>
        <taxon>Pseudomonadota</taxon>
        <taxon>Gammaproteobacteria</taxon>
        <taxon>Oceanospirillales</taxon>
        <taxon>Pleioneaceae</taxon>
        <taxon>Aliikangiella</taxon>
    </lineage>
</organism>
<comment type="caution">
    <text evidence="2">The sequence shown here is derived from an EMBL/GenBank/DDBJ whole genome shotgun (WGS) entry which is preliminary data.</text>
</comment>
<keyword evidence="3" id="KW-1185">Reference proteome</keyword>
<dbReference type="RefSeq" id="WP_353896257.1">
    <property type="nucleotide sequence ID" value="NZ_JBEVCJ010000012.1"/>
</dbReference>
<sequence>MRIFNTVRSVVIWGLMSTPLTAVASETNEKTGRARDFGIVTGHLTTGKFNAITILKAYKSQYNGNLPTGI</sequence>
<proteinExistence type="predicted"/>
<reference evidence="2 3" key="1">
    <citation type="submission" date="2024-06" db="EMBL/GenBank/DDBJ databases">
        <authorList>
            <person name="Li F."/>
        </authorList>
    </citation>
    <scope>NUCLEOTIDE SEQUENCE [LARGE SCALE GENOMIC DNA]</scope>
    <source>
        <strain evidence="2 3">GXAS 311</strain>
    </source>
</reference>
<protein>
    <submittedName>
        <fullName evidence="2">Uncharacterized protein</fullName>
    </submittedName>
</protein>